<gene>
    <name evidence="2" type="ORF">BLA29_010552</name>
</gene>
<keyword evidence="3" id="KW-1185">Reference proteome</keyword>
<protein>
    <submittedName>
        <fullName evidence="2">Multiple pdz domain protein</fullName>
    </submittedName>
</protein>
<dbReference type="PANTHER" id="PTHR19964">
    <property type="entry name" value="MULTIPLE PDZ DOMAIN PROTEIN"/>
    <property type="match status" value="1"/>
</dbReference>
<reference evidence="2 3" key="1">
    <citation type="submission" date="2017-03" db="EMBL/GenBank/DDBJ databases">
        <title>Genome Survey of Euroglyphus maynei.</title>
        <authorList>
            <person name="Arlian L.G."/>
            <person name="Morgan M.S."/>
            <person name="Rider S.D."/>
        </authorList>
    </citation>
    <scope>NUCLEOTIDE SEQUENCE [LARGE SCALE GENOMIC DNA]</scope>
    <source>
        <strain evidence="2">Arlian Lab</strain>
        <tissue evidence="2">Whole body</tissue>
    </source>
</reference>
<dbReference type="PROSITE" id="PS50106">
    <property type="entry name" value="PDZ"/>
    <property type="match status" value="2"/>
</dbReference>
<dbReference type="InterPro" id="IPR051342">
    <property type="entry name" value="PDZ_scaffold"/>
</dbReference>
<name>A0A1Y3B0Z0_EURMA</name>
<comment type="caution">
    <text evidence="2">The sequence shown here is derived from an EMBL/GenBank/DDBJ whole genome shotgun (WGS) entry which is preliminary data.</text>
</comment>
<evidence type="ECO:0000313" key="2">
    <source>
        <dbReference type="EMBL" id="OTF74461.1"/>
    </source>
</evidence>
<dbReference type="Proteomes" id="UP000194236">
    <property type="component" value="Unassembled WGS sequence"/>
</dbReference>
<dbReference type="SUPFAM" id="SSF50156">
    <property type="entry name" value="PDZ domain-like"/>
    <property type="match status" value="2"/>
</dbReference>
<proteinExistence type="predicted"/>
<dbReference type="InterPro" id="IPR001478">
    <property type="entry name" value="PDZ"/>
</dbReference>
<dbReference type="AlphaFoldDB" id="A0A1Y3B0Z0"/>
<evidence type="ECO:0000313" key="3">
    <source>
        <dbReference type="Proteomes" id="UP000194236"/>
    </source>
</evidence>
<sequence>MKVGTASATGIINTTIGLPSTLQSSNDYKTCPVRLGEMTIIEIQREKIGLGLSIVGGSDTPLNTVIIHEVYPNGAAYIDGRLKPGDQIIEVNGENLCHATHEQAIKALRQTPPIIKMKIFRDKPGGDDDDDDIVDFENLEIFDVKLTKKPGKGLGLSIVVRRDGNGGIYIKDIVEGGIAD</sequence>
<dbReference type="InterPro" id="IPR036034">
    <property type="entry name" value="PDZ_sf"/>
</dbReference>
<dbReference type="SMART" id="SM00228">
    <property type="entry name" value="PDZ"/>
    <property type="match status" value="1"/>
</dbReference>
<feature type="non-terminal residue" evidence="2">
    <location>
        <position position="180"/>
    </location>
</feature>
<evidence type="ECO:0000259" key="1">
    <source>
        <dbReference type="PROSITE" id="PS50106"/>
    </source>
</evidence>
<dbReference type="Pfam" id="PF00595">
    <property type="entry name" value="PDZ"/>
    <property type="match status" value="1"/>
</dbReference>
<accession>A0A1Y3B0Z0</accession>
<dbReference type="PANTHER" id="PTHR19964:SF84">
    <property type="entry name" value="LIGAND OF NUMB PROTEIN X 2-LIKE ISOFORM X1"/>
    <property type="match status" value="1"/>
</dbReference>
<dbReference type="OrthoDB" id="6022242at2759"/>
<dbReference type="FunFam" id="2.30.42.10:FF:000038">
    <property type="entry name" value="Multiple PDZ domain protein isoform X1"/>
    <property type="match status" value="1"/>
</dbReference>
<feature type="domain" description="PDZ" evidence="1">
    <location>
        <begin position="143"/>
        <end position="180"/>
    </location>
</feature>
<dbReference type="Gene3D" id="2.30.42.10">
    <property type="match status" value="2"/>
</dbReference>
<organism evidence="2 3">
    <name type="scientific">Euroglyphus maynei</name>
    <name type="common">Mayne's house dust mite</name>
    <dbReference type="NCBI Taxonomy" id="6958"/>
    <lineage>
        <taxon>Eukaryota</taxon>
        <taxon>Metazoa</taxon>
        <taxon>Ecdysozoa</taxon>
        <taxon>Arthropoda</taxon>
        <taxon>Chelicerata</taxon>
        <taxon>Arachnida</taxon>
        <taxon>Acari</taxon>
        <taxon>Acariformes</taxon>
        <taxon>Sarcoptiformes</taxon>
        <taxon>Astigmata</taxon>
        <taxon>Psoroptidia</taxon>
        <taxon>Analgoidea</taxon>
        <taxon>Pyroglyphidae</taxon>
        <taxon>Pyroglyphinae</taxon>
        <taxon>Euroglyphus</taxon>
    </lineage>
</organism>
<dbReference type="CDD" id="cd06673">
    <property type="entry name" value="PDZ10_MUPP1-PDZ8_PATJ-like"/>
    <property type="match status" value="1"/>
</dbReference>
<feature type="domain" description="PDZ" evidence="1">
    <location>
        <begin position="40"/>
        <end position="123"/>
    </location>
</feature>
<dbReference type="EMBL" id="MUJZ01046971">
    <property type="protein sequence ID" value="OTF74461.1"/>
    <property type="molecule type" value="Genomic_DNA"/>
</dbReference>